<evidence type="ECO:0000313" key="3">
    <source>
        <dbReference type="EMBL" id="CAH1400539.1"/>
    </source>
</evidence>
<sequence>MDSSSNAPRKRKTPPFFNLLKVLRRKYPNLSCTEVAKLGGNIWRKMSSEEKLKYEKKARRGTNRRCRNR</sequence>
<dbReference type="GO" id="GO:0005634">
    <property type="term" value="C:nucleus"/>
    <property type="evidence" value="ECO:0007669"/>
    <property type="project" value="UniProtKB-UniRule"/>
</dbReference>
<dbReference type="EMBL" id="OV725080">
    <property type="protein sequence ID" value="CAH1400539.1"/>
    <property type="molecule type" value="Genomic_DNA"/>
</dbReference>
<evidence type="ECO:0000256" key="1">
    <source>
        <dbReference type="PROSITE-ProRule" id="PRU00267"/>
    </source>
</evidence>
<dbReference type="OrthoDB" id="7675944at2759"/>
<feature type="DNA-binding region" description="HMG box" evidence="1">
    <location>
        <begin position="9"/>
        <end position="69"/>
    </location>
</feature>
<keyword evidence="1" id="KW-0539">Nucleus</keyword>
<name>A0A9P0MPT8_NEZVI</name>
<organism evidence="3 4">
    <name type="scientific">Nezara viridula</name>
    <name type="common">Southern green stink bug</name>
    <name type="synonym">Cimex viridulus</name>
    <dbReference type="NCBI Taxonomy" id="85310"/>
    <lineage>
        <taxon>Eukaryota</taxon>
        <taxon>Metazoa</taxon>
        <taxon>Ecdysozoa</taxon>
        <taxon>Arthropoda</taxon>
        <taxon>Hexapoda</taxon>
        <taxon>Insecta</taxon>
        <taxon>Pterygota</taxon>
        <taxon>Neoptera</taxon>
        <taxon>Paraneoptera</taxon>
        <taxon>Hemiptera</taxon>
        <taxon>Heteroptera</taxon>
        <taxon>Panheteroptera</taxon>
        <taxon>Pentatomomorpha</taxon>
        <taxon>Pentatomoidea</taxon>
        <taxon>Pentatomidae</taxon>
        <taxon>Pentatominae</taxon>
        <taxon>Nezara</taxon>
    </lineage>
</organism>
<dbReference type="InterPro" id="IPR009071">
    <property type="entry name" value="HMG_box_dom"/>
</dbReference>
<evidence type="ECO:0000259" key="2">
    <source>
        <dbReference type="PROSITE" id="PS50118"/>
    </source>
</evidence>
<dbReference type="AlphaFoldDB" id="A0A9P0MPT8"/>
<keyword evidence="4" id="KW-1185">Reference proteome</keyword>
<gene>
    <name evidence="3" type="ORF">NEZAVI_LOCUS9756</name>
</gene>
<dbReference type="SUPFAM" id="SSF47095">
    <property type="entry name" value="HMG-box"/>
    <property type="match status" value="1"/>
</dbReference>
<dbReference type="Gene3D" id="1.10.30.10">
    <property type="entry name" value="High mobility group box domain"/>
    <property type="match status" value="1"/>
</dbReference>
<accession>A0A9P0MPT8</accession>
<proteinExistence type="predicted"/>
<dbReference type="InterPro" id="IPR036910">
    <property type="entry name" value="HMG_box_dom_sf"/>
</dbReference>
<evidence type="ECO:0000313" key="4">
    <source>
        <dbReference type="Proteomes" id="UP001152798"/>
    </source>
</evidence>
<dbReference type="CDD" id="cd00084">
    <property type="entry name" value="HMG-box_SF"/>
    <property type="match status" value="1"/>
</dbReference>
<dbReference type="Proteomes" id="UP001152798">
    <property type="component" value="Chromosome 4"/>
</dbReference>
<reference evidence="3" key="1">
    <citation type="submission" date="2022-01" db="EMBL/GenBank/DDBJ databases">
        <authorList>
            <person name="King R."/>
        </authorList>
    </citation>
    <scope>NUCLEOTIDE SEQUENCE</scope>
</reference>
<feature type="domain" description="HMG box" evidence="2">
    <location>
        <begin position="9"/>
        <end position="69"/>
    </location>
</feature>
<dbReference type="GO" id="GO:0003677">
    <property type="term" value="F:DNA binding"/>
    <property type="evidence" value="ECO:0007669"/>
    <property type="project" value="UniProtKB-UniRule"/>
</dbReference>
<dbReference type="PROSITE" id="PS50118">
    <property type="entry name" value="HMG_BOX_2"/>
    <property type="match status" value="1"/>
</dbReference>
<protein>
    <recommendedName>
        <fullName evidence="2">HMG box domain-containing protein</fullName>
    </recommendedName>
</protein>
<dbReference type="Pfam" id="PF00505">
    <property type="entry name" value="HMG_box"/>
    <property type="match status" value="1"/>
</dbReference>
<keyword evidence="1" id="KW-0238">DNA-binding</keyword>